<name>A0A9Q3U9L4_VIBPH</name>
<gene>
    <name evidence="1" type="ORF">IB292_02140</name>
</gene>
<dbReference type="Proteomes" id="UP000726777">
    <property type="component" value="Unassembled WGS sequence"/>
</dbReference>
<reference evidence="1" key="1">
    <citation type="submission" date="2020-09" db="EMBL/GenBank/DDBJ databases">
        <title>Genome sequence of Vibrio parahaemolyticus isolates.</title>
        <authorList>
            <person name="Hammerl J.A."/>
            <person name="Strauch E."/>
        </authorList>
    </citation>
    <scope>NUCLEOTIDE SEQUENCE</scope>
    <source>
        <strain evidence="1">17-VB00146</strain>
    </source>
</reference>
<comment type="caution">
    <text evidence="1">The sequence shown here is derived from an EMBL/GenBank/DDBJ whole genome shotgun (WGS) entry which is preliminary data.</text>
</comment>
<evidence type="ECO:0000313" key="2">
    <source>
        <dbReference type="Proteomes" id="UP000726777"/>
    </source>
</evidence>
<accession>A0A9Q3U9L4</accession>
<protein>
    <submittedName>
        <fullName evidence="1">Uncharacterized protein</fullName>
    </submittedName>
</protein>
<dbReference type="EMBL" id="JACVHL010000002">
    <property type="protein sequence ID" value="MCC3803828.1"/>
    <property type="molecule type" value="Genomic_DNA"/>
</dbReference>
<dbReference type="AlphaFoldDB" id="A0A9Q3U9L4"/>
<sequence>METDKPEIYSDALVFAAEMAHRLFVNFTLMDAALDTLRNDANQGLSSSERNYMDYDFEFSQLERFKGTYQLAMDKFFSLLLIESNYPLTIETNIDYLNPYRSISGYPPWIGKLFPYFQDEQATSKIKAQEHYKLKAPDYSDHTATAYEYDTDLVISKSIPLDFIKVWWPIAGGYAENGYIETNRLSDGLLLRFGREF</sequence>
<organism evidence="1 2">
    <name type="scientific">Vibrio parahaemolyticus</name>
    <dbReference type="NCBI Taxonomy" id="670"/>
    <lineage>
        <taxon>Bacteria</taxon>
        <taxon>Pseudomonadati</taxon>
        <taxon>Pseudomonadota</taxon>
        <taxon>Gammaproteobacteria</taxon>
        <taxon>Vibrionales</taxon>
        <taxon>Vibrionaceae</taxon>
        <taxon>Vibrio</taxon>
    </lineage>
</organism>
<evidence type="ECO:0000313" key="1">
    <source>
        <dbReference type="EMBL" id="MCC3803828.1"/>
    </source>
</evidence>
<proteinExistence type="predicted"/>
<dbReference type="RefSeq" id="WP_228085502.1">
    <property type="nucleotide sequence ID" value="NZ_JACVHL010000002.1"/>
</dbReference>